<name>A0A512DFZ2_9CELL</name>
<dbReference type="InterPro" id="IPR002933">
    <property type="entry name" value="Peptidase_M20"/>
</dbReference>
<evidence type="ECO:0000256" key="2">
    <source>
        <dbReference type="ARBA" id="ARBA00006247"/>
    </source>
</evidence>
<evidence type="ECO:0000256" key="1">
    <source>
        <dbReference type="ARBA" id="ARBA00001947"/>
    </source>
</evidence>
<comment type="cofactor">
    <cofactor evidence="1">
        <name>Zn(2+)</name>
        <dbReference type="ChEBI" id="CHEBI:29105"/>
    </cofactor>
</comment>
<evidence type="ECO:0000313" key="7">
    <source>
        <dbReference type="EMBL" id="GEO35381.1"/>
    </source>
</evidence>
<keyword evidence="5" id="KW-0862">Zinc</keyword>
<dbReference type="InterPro" id="IPR011650">
    <property type="entry name" value="Peptidase_M20_dimer"/>
</dbReference>
<evidence type="ECO:0000259" key="6">
    <source>
        <dbReference type="Pfam" id="PF07687"/>
    </source>
</evidence>
<accession>A0A512DFZ2</accession>
<organism evidence="7 8">
    <name type="scientific">Cellulomonas aerilata</name>
    <dbReference type="NCBI Taxonomy" id="515326"/>
    <lineage>
        <taxon>Bacteria</taxon>
        <taxon>Bacillati</taxon>
        <taxon>Actinomycetota</taxon>
        <taxon>Actinomycetes</taxon>
        <taxon>Micrococcales</taxon>
        <taxon>Cellulomonadaceae</taxon>
        <taxon>Cellulomonas</taxon>
    </lineage>
</organism>
<dbReference type="GO" id="GO:0016787">
    <property type="term" value="F:hydrolase activity"/>
    <property type="evidence" value="ECO:0007669"/>
    <property type="project" value="UniProtKB-KW"/>
</dbReference>
<evidence type="ECO:0000256" key="5">
    <source>
        <dbReference type="ARBA" id="ARBA00022833"/>
    </source>
</evidence>
<gene>
    <name evidence="7" type="ORF">CAE01nite_31060</name>
</gene>
<dbReference type="EMBL" id="BJYY01000019">
    <property type="protein sequence ID" value="GEO35381.1"/>
    <property type="molecule type" value="Genomic_DNA"/>
</dbReference>
<keyword evidence="4" id="KW-0378">Hydrolase</keyword>
<sequence length="443" mass="47069">MSSPAAARAVTAQDEVLGICQDLLRIDTSNYGDGSGPGERVAAEYVMASLTEVGLDPEYVESAPGRANVLVRLPGEDPTRGALVLHGHLDVVPAQASDWQVDPFGGEERDGLLWGRGAVDMKDMDAMILAVVRQMAREGRRPARDVVVAMFADEEAGGAFGARWLVDNRPDLFEGATEAISEVGGYSVEIDGRRTYLLQTAEKGIAWLRLVADGRAGHGSQVNTDNAVTHLAAAVARIGRHPWPMTLTPTVHRLLEGVADLTGLRFDPEDEGTVDRLVDALGPAARFVGATIRNTSNPTQLGAGYKANVIPGRAEAVLDSRFLPGHGEAAMATLRELAGDHVRLEPIHQDIALEVPFEGDLVDAMVAALHAEDPGATVLPYTLSGGTDNKSLARLGITGYGFAPLLLPPELDFSAMFHGVDERVPTSALTFGVRVLDRLLATG</sequence>
<comment type="similarity">
    <text evidence="2">Belongs to the peptidase M20A family.</text>
</comment>
<proteinExistence type="inferred from homology"/>
<evidence type="ECO:0000256" key="4">
    <source>
        <dbReference type="ARBA" id="ARBA00022801"/>
    </source>
</evidence>
<dbReference type="RefSeq" id="WP_146906392.1">
    <property type="nucleotide sequence ID" value="NZ_BAAARM010000005.1"/>
</dbReference>
<dbReference type="Proteomes" id="UP000321181">
    <property type="component" value="Unassembled WGS sequence"/>
</dbReference>
<keyword evidence="3" id="KW-0479">Metal-binding</keyword>
<keyword evidence="8" id="KW-1185">Reference proteome</keyword>
<dbReference type="Gene3D" id="1.10.150.900">
    <property type="match status" value="1"/>
</dbReference>
<dbReference type="AlphaFoldDB" id="A0A512DFZ2"/>
<dbReference type="SUPFAM" id="SSF53187">
    <property type="entry name" value="Zn-dependent exopeptidases"/>
    <property type="match status" value="1"/>
</dbReference>
<dbReference type="PANTHER" id="PTHR43808">
    <property type="entry name" value="ACETYLORNITHINE DEACETYLASE"/>
    <property type="match status" value="1"/>
</dbReference>
<reference evidence="7 8" key="1">
    <citation type="submission" date="2019-07" db="EMBL/GenBank/DDBJ databases">
        <title>Whole genome shotgun sequence of Cellulomonas aerilata NBRC 106308.</title>
        <authorList>
            <person name="Hosoyama A."/>
            <person name="Uohara A."/>
            <person name="Ohji S."/>
            <person name="Ichikawa N."/>
        </authorList>
    </citation>
    <scope>NUCLEOTIDE SEQUENCE [LARGE SCALE GENOMIC DNA]</scope>
    <source>
        <strain evidence="7 8">NBRC 106308</strain>
    </source>
</reference>
<comment type="caution">
    <text evidence="7">The sequence shown here is derived from an EMBL/GenBank/DDBJ whole genome shotgun (WGS) entry which is preliminary data.</text>
</comment>
<dbReference type="InterPro" id="IPR036264">
    <property type="entry name" value="Bact_exopeptidase_dim_dom"/>
</dbReference>
<evidence type="ECO:0000313" key="8">
    <source>
        <dbReference type="Proteomes" id="UP000321181"/>
    </source>
</evidence>
<dbReference type="PANTHER" id="PTHR43808:SF8">
    <property type="entry name" value="PEPTIDASE M20 DIMERISATION DOMAIN-CONTAINING PROTEIN"/>
    <property type="match status" value="1"/>
</dbReference>
<dbReference type="Gene3D" id="3.40.630.10">
    <property type="entry name" value="Zn peptidases"/>
    <property type="match status" value="1"/>
</dbReference>
<dbReference type="InterPro" id="IPR050072">
    <property type="entry name" value="Peptidase_M20A"/>
</dbReference>
<evidence type="ECO:0000256" key="3">
    <source>
        <dbReference type="ARBA" id="ARBA00022723"/>
    </source>
</evidence>
<dbReference type="OrthoDB" id="7055905at2"/>
<feature type="domain" description="Peptidase M20 dimerisation" evidence="6">
    <location>
        <begin position="200"/>
        <end position="340"/>
    </location>
</feature>
<dbReference type="NCBIfam" id="NF005913">
    <property type="entry name" value="PRK07906.1"/>
    <property type="match status" value="1"/>
</dbReference>
<protein>
    <submittedName>
        <fullName evidence="7">Peptidase M20</fullName>
    </submittedName>
</protein>
<dbReference type="FunFam" id="1.10.150.900:FF:000002">
    <property type="entry name" value="M20/M25/M40 family peptidase"/>
    <property type="match status" value="1"/>
</dbReference>
<dbReference type="Gene3D" id="3.30.70.360">
    <property type="match status" value="1"/>
</dbReference>
<dbReference type="SUPFAM" id="SSF55031">
    <property type="entry name" value="Bacterial exopeptidase dimerisation domain"/>
    <property type="match status" value="1"/>
</dbReference>
<dbReference type="GO" id="GO:0046872">
    <property type="term" value="F:metal ion binding"/>
    <property type="evidence" value="ECO:0007669"/>
    <property type="project" value="UniProtKB-KW"/>
</dbReference>
<dbReference type="Pfam" id="PF01546">
    <property type="entry name" value="Peptidase_M20"/>
    <property type="match status" value="1"/>
</dbReference>
<dbReference type="Pfam" id="PF07687">
    <property type="entry name" value="M20_dimer"/>
    <property type="match status" value="1"/>
</dbReference>